<keyword evidence="4" id="KW-0539">Nucleus</keyword>
<keyword evidence="3" id="KW-0804">Transcription</keyword>
<evidence type="ECO:0000259" key="7">
    <source>
        <dbReference type="PROSITE" id="PS50157"/>
    </source>
</evidence>
<dbReference type="STRING" id="53326.A0A016VQK5"/>
<comment type="caution">
    <text evidence="10">The sequence shown here is derived from an EMBL/GenBank/DDBJ whole genome shotgun (WGS) entry which is preliminary data.</text>
</comment>
<dbReference type="PROSITE" id="PS00028">
    <property type="entry name" value="ZINC_FINGER_C2H2_1"/>
    <property type="match status" value="2"/>
</dbReference>
<dbReference type="OrthoDB" id="338531at2759"/>
<dbReference type="GO" id="GO:0003677">
    <property type="term" value="F:DNA binding"/>
    <property type="evidence" value="ECO:0007669"/>
    <property type="project" value="InterPro"/>
</dbReference>
<dbReference type="InterPro" id="IPR013087">
    <property type="entry name" value="Znf_C2H2_type"/>
</dbReference>
<dbReference type="InterPro" id="IPR052406">
    <property type="entry name" value="Chromatin_Remodeling_Comp"/>
</dbReference>
<dbReference type="SMART" id="SM00355">
    <property type="entry name" value="ZnF_C2H2"/>
    <property type="match status" value="2"/>
</dbReference>
<gene>
    <name evidence="10" type="primary">Acey_s0006.g2919</name>
    <name evidence="10" type="synonym">Acey-swsn-7</name>
    <name evidence="10" type="ORF">Y032_0006g2919</name>
</gene>
<dbReference type="GO" id="GO:0006355">
    <property type="term" value="P:regulation of DNA-templated transcription"/>
    <property type="evidence" value="ECO:0007669"/>
    <property type="project" value="InterPro"/>
</dbReference>
<keyword evidence="11" id="KW-1185">Reference proteome</keyword>
<keyword evidence="5" id="KW-0863">Zinc-finger</keyword>
<feature type="domain" description="RFX-type winged-helix" evidence="9">
    <location>
        <begin position="621"/>
        <end position="695"/>
    </location>
</feature>
<organism evidence="10 11">
    <name type="scientific">Ancylostoma ceylanicum</name>
    <dbReference type="NCBI Taxonomy" id="53326"/>
    <lineage>
        <taxon>Eukaryota</taxon>
        <taxon>Metazoa</taxon>
        <taxon>Ecdysozoa</taxon>
        <taxon>Nematoda</taxon>
        <taxon>Chromadorea</taxon>
        <taxon>Rhabditida</taxon>
        <taxon>Rhabditina</taxon>
        <taxon>Rhabditomorpha</taxon>
        <taxon>Strongyloidea</taxon>
        <taxon>Ancylostomatidae</taxon>
        <taxon>Ancylostomatinae</taxon>
        <taxon>Ancylostoma</taxon>
    </lineage>
</organism>
<dbReference type="GO" id="GO:0006325">
    <property type="term" value="P:chromatin organization"/>
    <property type="evidence" value="ECO:0007669"/>
    <property type="project" value="UniProtKB-KW"/>
</dbReference>
<feature type="domain" description="ARID" evidence="8">
    <location>
        <begin position="58"/>
        <end position="150"/>
    </location>
</feature>
<dbReference type="EMBL" id="JARK01001342">
    <property type="protein sequence ID" value="EYC29332.1"/>
    <property type="molecule type" value="Genomic_DNA"/>
</dbReference>
<dbReference type="SUPFAM" id="SSF46774">
    <property type="entry name" value="ARID-like"/>
    <property type="match status" value="1"/>
</dbReference>
<proteinExistence type="predicted"/>
<dbReference type="Proteomes" id="UP000024635">
    <property type="component" value="Unassembled WGS sequence"/>
</dbReference>
<dbReference type="SUPFAM" id="SSF48371">
    <property type="entry name" value="ARM repeat"/>
    <property type="match status" value="1"/>
</dbReference>
<dbReference type="PANTHER" id="PTHR22970:SF14">
    <property type="entry name" value="AT-RICH INTERACTIVE DOMAIN-CONTAINING PROTEIN 2"/>
    <property type="match status" value="1"/>
</dbReference>
<evidence type="ECO:0000259" key="8">
    <source>
        <dbReference type="PROSITE" id="PS51011"/>
    </source>
</evidence>
<protein>
    <recommendedName>
        <fullName evidence="12">ARID domain-containing protein</fullName>
    </recommendedName>
</protein>
<feature type="compositionally biased region" description="Polar residues" evidence="6">
    <location>
        <begin position="810"/>
        <end position="820"/>
    </location>
</feature>
<evidence type="ECO:0000256" key="3">
    <source>
        <dbReference type="ARBA" id="ARBA00023163"/>
    </source>
</evidence>
<keyword evidence="5" id="KW-0862">Zinc</keyword>
<dbReference type="InterPro" id="IPR003150">
    <property type="entry name" value="DNA-bd_RFX"/>
</dbReference>
<evidence type="ECO:0000256" key="2">
    <source>
        <dbReference type="ARBA" id="ARBA00023015"/>
    </source>
</evidence>
<sequence length="1059" mass="117892">MAVLYLRTNGSSFSEGFPLPQRPFLSGFASLSEAMDRRKRKSALDNYLDSLTDPPEKLKKISEFYHNLRQFYKRKWNAPLRLPTVQGVEVNLYRLYDTVMALGGWQKVALQEKWADVAEMLGVGEDVVGGDHAIKLLYMRYLSKYEQIETIGDIDDMLDGEMSRSRGRQISFFATNDCPIGMGRSHEYIRRDDRGNPSTEPDYGRLTKSLLSGLPNEVDFAMNVCTLLSHPGPRLLRLSHAPNIITLLVAHCGIFDDEDKDLSDLAGAWHRNGGRDFTSFWASAGIPDDILEKFAPQAVGKKVDPDTDMFTGLVKEFDVRDPMSWRINQVSTVVRNLSFEPINRVTMAQCWPLFRFLFLCASSKWAPLYTAAMDTLSNLACDIDLTWHKMVHCADHTLLRIVREGIFSTDKFKLIRSMEILTALCSFEGNEATICDFLDRKIFEHIFNIVCIKDIMMCVYTLECLYQISEMGDVACQLLAELPRAITQLVSMATLEAVSFGPAGLAGMKVVEYQPTHLMQQHVMQQHHGQFQMQHHQAQQMQQQPRVLYPGSTQIAGPPQQMRHLVQQQHMQHPNLHVQQPAHHVMPQTPRTHFAPAPQVAGVASAVTSSGGGENKVDQLTEQWIRQNCILDRTAVTPRGELYAAYVDDLRNQYHSLSGSLAMFSNVMKSIFPELVFKMAENGLMMVAQGIRLVKPHSFTGLAPAASAQVVSGSAPAPSNAVPPAMAAPVVPQPPSHSATIAAHPLMKQILTKNTQTPSAAGVNGVNGVAASSSSSRCASPAVEANAENKGEDQQKGTGARESQDHKSKVNGQNGKEQNGTVTSSEDEGSDDEKSTSRKVSTTRNSESVLQSLVEPTAEFMCEWDGCAFLFTTASSVLSHVAKVHIAEDGEQVCQWPGCDGTLRSRWSLITHVQDHHANETILRMALQRRKDGLAPAQPIRYKQELPREVPHHPGYSKHAAIEAIRRHAFNFLPRDITDEPEGPVTKSIRLTSCLILRNLARYSATGRHLLRRHERHLCWLALSRLESSHALAQLLSELHNQDSLPTSQSVPHISQLCQ</sequence>
<dbReference type="PROSITE" id="PS50157">
    <property type="entry name" value="ZINC_FINGER_C2H2_2"/>
    <property type="match status" value="1"/>
</dbReference>
<keyword evidence="5" id="KW-0479">Metal-binding</keyword>
<evidence type="ECO:0008006" key="12">
    <source>
        <dbReference type="Google" id="ProtNLM"/>
    </source>
</evidence>
<name>A0A016VQK5_9BILA</name>
<reference evidence="11" key="1">
    <citation type="journal article" date="2015" name="Nat. Genet.">
        <title>The genome and transcriptome of the zoonotic hookworm Ancylostoma ceylanicum identify infection-specific gene families.</title>
        <authorList>
            <person name="Schwarz E.M."/>
            <person name="Hu Y."/>
            <person name="Antoshechkin I."/>
            <person name="Miller M.M."/>
            <person name="Sternberg P.W."/>
            <person name="Aroian R.V."/>
        </authorList>
    </citation>
    <scope>NUCLEOTIDE SEQUENCE</scope>
    <source>
        <strain evidence="11">HY135</strain>
    </source>
</reference>
<dbReference type="GO" id="GO:0008270">
    <property type="term" value="F:zinc ion binding"/>
    <property type="evidence" value="ECO:0007669"/>
    <property type="project" value="UniProtKB-KW"/>
</dbReference>
<dbReference type="Gene3D" id="1.10.150.60">
    <property type="entry name" value="ARID DNA-binding domain"/>
    <property type="match status" value="1"/>
</dbReference>
<evidence type="ECO:0000259" key="9">
    <source>
        <dbReference type="PROSITE" id="PS51526"/>
    </source>
</evidence>
<dbReference type="CDD" id="cd16100">
    <property type="entry name" value="ARID"/>
    <property type="match status" value="1"/>
</dbReference>
<evidence type="ECO:0000313" key="10">
    <source>
        <dbReference type="EMBL" id="EYC29332.1"/>
    </source>
</evidence>
<dbReference type="Pfam" id="PF01388">
    <property type="entry name" value="ARID"/>
    <property type="match status" value="1"/>
</dbReference>
<evidence type="ECO:0000256" key="1">
    <source>
        <dbReference type="ARBA" id="ARBA00022853"/>
    </source>
</evidence>
<feature type="domain" description="C2H2-type" evidence="7">
    <location>
        <begin position="860"/>
        <end position="890"/>
    </location>
</feature>
<dbReference type="Gene3D" id="3.30.160.60">
    <property type="entry name" value="Classic Zinc Finger"/>
    <property type="match status" value="1"/>
</dbReference>
<feature type="compositionally biased region" description="Polar residues" evidence="6">
    <location>
        <begin position="838"/>
        <end position="848"/>
    </location>
</feature>
<dbReference type="SMART" id="SM00501">
    <property type="entry name" value="BRIGHT"/>
    <property type="match status" value="1"/>
</dbReference>
<dbReference type="SMART" id="SM01014">
    <property type="entry name" value="ARID"/>
    <property type="match status" value="1"/>
</dbReference>
<evidence type="ECO:0000313" key="11">
    <source>
        <dbReference type="Proteomes" id="UP000024635"/>
    </source>
</evidence>
<dbReference type="PANTHER" id="PTHR22970">
    <property type="entry name" value="AT-RICH INTERACTIVE DOMAIN-CONTAINING PROTEIN 2"/>
    <property type="match status" value="1"/>
</dbReference>
<accession>A0A016VQK5</accession>
<feature type="region of interest" description="Disordered" evidence="6">
    <location>
        <begin position="768"/>
        <end position="848"/>
    </location>
</feature>
<dbReference type="AlphaFoldDB" id="A0A016VQK5"/>
<evidence type="ECO:0000256" key="6">
    <source>
        <dbReference type="SAM" id="MobiDB-lite"/>
    </source>
</evidence>
<evidence type="ECO:0000256" key="4">
    <source>
        <dbReference type="ARBA" id="ARBA00023242"/>
    </source>
</evidence>
<dbReference type="PROSITE" id="PS51011">
    <property type="entry name" value="ARID"/>
    <property type="match status" value="1"/>
</dbReference>
<dbReference type="PROSITE" id="PS51526">
    <property type="entry name" value="RFX_DBD"/>
    <property type="match status" value="1"/>
</dbReference>
<dbReference type="InterPro" id="IPR016024">
    <property type="entry name" value="ARM-type_fold"/>
</dbReference>
<evidence type="ECO:0000256" key="5">
    <source>
        <dbReference type="PROSITE-ProRule" id="PRU00042"/>
    </source>
</evidence>
<dbReference type="InterPro" id="IPR036431">
    <property type="entry name" value="ARID_dom_sf"/>
</dbReference>
<keyword evidence="1" id="KW-0156">Chromatin regulator</keyword>
<keyword evidence="2" id="KW-0805">Transcription regulation</keyword>
<dbReference type="InterPro" id="IPR001606">
    <property type="entry name" value="ARID_dom"/>
</dbReference>